<evidence type="ECO:0000313" key="1">
    <source>
        <dbReference type="EMBL" id="TCZ72854.1"/>
    </source>
</evidence>
<dbReference type="PANTHER" id="PTHR42110:SF1">
    <property type="entry name" value="L-ASPARAGINASE, PUTATIVE (AFU_ORTHOLOGUE AFUA_3G11890)-RELATED"/>
    <property type="match status" value="1"/>
</dbReference>
<dbReference type="RefSeq" id="WP_132420223.1">
    <property type="nucleotide sequence ID" value="NZ_SKFG01000037.1"/>
</dbReference>
<dbReference type="OrthoDB" id="9770793at2"/>
<protein>
    <submittedName>
        <fullName evidence="1">Asparaginase</fullName>
    </submittedName>
</protein>
<dbReference type="PANTHER" id="PTHR42110">
    <property type="entry name" value="L-ASPARAGINASE, PUTATIVE (AFU_ORTHOLOGUE AFUA_3G11890)-RELATED"/>
    <property type="match status" value="1"/>
</dbReference>
<evidence type="ECO:0000313" key="2">
    <source>
        <dbReference type="Proteomes" id="UP000295418"/>
    </source>
</evidence>
<dbReference type="AlphaFoldDB" id="A0A4R4E0C4"/>
<comment type="caution">
    <text evidence="1">The sequence shown here is derived from an EMBL/GenBank/DDBJ whole genome shotgun (WGS) entry which is preliminary data.</text>
</comment>
<gene>
    <name evidence="1" type="ORF">E0485_22075</name>
</gene>
<organism evidence="1 2">
    <name type="scientific">Paenibacillus albiflavus</name>
    <dbReference type="NCBI Taxonomy" id="2545760"/>
    <lineage>
        <taxon>Bacteria</taxon>
        <taxon>Bacillati</taxon>
        <taxon>Bacillota</taxon>
        <taxon>Bacilli</taxon>
        <taxon>Bacillales</taxon>
        <taxon>Paenibacillaceae</taxon>
        <taxon>Paenibacillus</taxon>
    </lineage>
</organism>
<dbReference type="Proteomes" id="UP000295418">
    <property type="component" value="Unassembled WGS sequence"/>
</dbReference>
<dbReference type="InterPro" id="IPR010349">
    <property type="entry name" value="Asparaginase_II"/>
</dbReference>
<keyword evidence="2" id="KW-1185">Reference proteome</keyword>
<accession>A0A4R4E0C4</accession>
<dbReference type="EMBL" id="SKFG01000037">
    <property type="protein sequence ID" value="TCZ72854.1"/>
    <property type="molecule type" value="Genomic_DNA"/>
</dbReference>
<name>A0A4R4E0C4_9BACL</name>
<sequence length="334" mass="36978">MSEILVREMRGNVVENVHRGHIVVVDEKGQVLRATGDPAHITYLRSSGKPIQALPAVMSGIARKFGLTDRELSLLAASHRGESFHIEALDSMKQKLGLTDEHLLCSPTYPLNPATRDELLKKGQTTRRMYHNCSGKHLGMMALCKSKGYPLEGYYEPEHPVQQEILHVMSVMTGCKPEEIGRGVDGCGVPVFAMPLRNLAHAFLKLGCPELIEDIEMRKAADQITRAMNAYPEMISGTDAICTQLLMDANIVAKGGAQGVYCFGLRQERLGFALKIMDGSSDEWPLIIASILEQIGYQNQATIDRLYQIANQEIVNDNKRIVGRNEACFTLASR</sequence>
<dbReference type="Pfam" id="PF06089">
    <property type="entry name" value="Asparaginase_II"/>
    <property type="match status" value="1"/>
</dbReference>
<reference evidence="1 2" key="1">
    <citation type="submission" date="2019-03" db="EMBL/GenBank/DDBJ databases">
        <authorList>
            <person name="Kim M.K.M."/>
        </authorList>
    </citation>
    <scope>NUCLEOTIDE SEQUENCE [LARGE SCALE GENOMIC DNA]</scope>
    <source>
        <strain evidence="1 2">18JY21-1</strain>
    </source>
</reference>
<proteinExistence type="predicted"/>